<dbReference type="KEGG" id="smo:SELMODRAFT_97501"/>
<evidence type="ECO:0000256" key="6">
    <source>
        <dbReference type="ARBA" id="ARBA00023295"/>
    </source>
</evidence>
<dbReference type="GO" id="GO:0042973">
    <property type="term" value="F:glucan endo-1,3-beta-D-glucosidase activity"/>
    <property type="evidence" value="ECO:0007669"/>
    <property type="project" value="UniProtKB-EC"/>
</dbReference>
<dbReference type="InterPro" id="IPR040720">
    <property type="entry name" value="GH81_C"/>
</dbReference>
<dbReference type="PROSITE" id="PS52008">
    <property type="entry name" value="GH81"/>
    <property type="match status" value="1"/>
</dbReference>
<evidence type="ECO:0000259" key="9">
    <source>
        <dbReference type="Pfam" id="PF03639"/>
    </source>
</evidence>
<keyword evidence="12" id="KW-1185">Reference proteome</keyword>
<reference evidence="11 12" key="1">
    <citation type="journal article" date="2011" name="Science">
        <title>The Selaginella genome identifies genetic changes associated with the evolution of vascular plants.</title>
        <authorList>
            <person name="Banks J.A."/>
            <person name="Nishiyama T."/>
            <person name="Hasebe M."/>
            <person name="Bowman J.L."/>
            <person name="Gribskov M."/>
            <person name="dePamphilis C."/>
            <person name="Albert V.A."/>
            <person name="Aono N."/>
            <person name="Aoyama T."/>
            <person name="Ambrose B.A."/>
            <person name="Ashton N.W."/>
            <person name="Axtell M.J."/>
            <person name="Barker E."/>
            <person name="Barker M.S."/>
            <person name="Bennetzen J.L."/>
            <person name="Bonawitz N.D."/>
            <person name="Chapple C."/>
            <person name="Cheng C."/>
            <person name="Correa L.G."/>
            <person name="Dacre M."/>
            <person name="DeBarry J."/>
            <person name="Dreyer I."/>
            <person name="Elias M."/>
            <person name="Engstrom E.M."/>
            <person name="Estelle M."/>
            <person name="Feng L."/>
            <person name="Finet C."/>
            <person name="Floyd S.K."/>
            <person name="Frommer W.B."/>
            <person name="Fujita T."/>
            <person name="Gramzow L."/>
            <person name="Gutensohn M."/>
            <person name="Harholt J."/>
            <person name="Hattori M."/>
            <person name="Heyl A."/>
            <person name="Hirai T."/>
            <person name="Hiwatashi Y."/>
            <person name="Ishikawa M."/>
            <person name="Iwata M."/>
            <person name="Karol K.G."/>
            <person name="Koehler B."/>
            <person name="Kolukisaoglu U."/>
            <person name="Kubo M."/>
            <person name="Kurata T."/>
            <person name="Lalonde S."/>
            <person name="Li K."/>
            <person name="Li Y."/>
            <person name="Litt A."/>
            <person name="Lyons E."/>
            <person name="Manning G."/>
            <person name="Maruyama T."/>
            <person name="Michael T.P."/>
            <person name="Mikami K."/>
            <person name="Miyazaki S."/>
            <person name="Morinaga S."/>
            <person name="Murata T."/>
            <person name="Mueller-Roeber B."/>
            <person name="Nelson D.R."/>
            <person name="Obara M."/>
            <person name="Oguri Y."/>
            <person name="Olmstead R.G."/>
            <person name="Onodera N."/>
            <person name="Petersen B.L."/>
            <person name="Pils B."/>
            <person name="Prigge M."/>
            <person name="Rensing S.A."/>
            <person name="Riano-Pachon D.M."/>
            <person name="Roberts A.W."/>
            <person name="Sato Y."/>
            <person name="Scheller H.V."/>
            <person name="Schulz B."/>
            <person name="Schulz C."/>
            <person name="Shakirov E.V."/>
            <person name="Shibagaki N."/>
            <person name="Shinohara N."/>
            <person name="Shippen D.E."/>
            <person name="Soerensen I."/>
            <person name="Sotooka R."/>
            <person name="Sugimoto N."/>
            <person name="Sugita M."/>
            <person name="Sumikawa N."/>
            <person name="Tanurdzic M."/>
            <person name="Theissen G."/>
            <person name="Ulvskov P."/>
            <person name="Wakazuki S."/>
            <person name="Weng J.K."/>
            <person name="Willats W.W."/>
            <person name="Wipf D."/>
            <person name="Wolf P.G."/>
            <person name="Yang L."/>
            <person name="Zimmer A.D."/>
            <person name="Zhu Q."/>
            <person name="Mitros T."/>
            <person name="Hellsten U."/>
            <person name="Loque D."/>
            <person name="Otillar R."/>
            <person name="Salamov A."/>
            <person name="Schmutz J."/>
            <person name="Shapiro H."/>
            <person name="Lindquist E."/>
            <person name="Lucas S."/>
            <person name="Rokhsar D."/>
            <person name="Grigoriev I.V."/>
        </authorList>
    </citation>
    <scope>NUCLEOTIDE SEQUENCE [LARGE SCALE GENOMIC DNA]</scope>
</reference>
<dbReference type="Proteomes" id="UP000001514">
    <property type="component" value="Unassembled WGS sequence"/>
</dbReference>
<keyword evidence="8" id="KW-0624">Polysaccharide degradation</keyword>
<evidence type="ECO:0000256" key="5">
    <source>
        <dbReference type="ARBA" id="ARBA00023277"/>
    </source>
</evidence>
<dbReference type="GO" id="GO:0071555">
    <property type="term" value="P:cell wall organization"/>
    <property type="evidence" value="ECO:0007669"/>
    <property type="project" value="UniProtKB-KW"/>
</dbReference>
<accession>D8RMQ8</accession>
<keyword evidence="4" id="KW-0378">Hydrolase</keyword>
<evidence type="ECO:0000256" key="8">
    <source>
        <dbReference type="ARBA" id="ARBA00023326"/>
    </source>
</evidence>
<comment type="catalytic activity">
    <reaction evidence="1">
        <text>Hydrolysis of (1-&gt;3)-beta-D-glucosidic linkages in (1-&gt;3)-beta-D-glucans.</text>
        <dbReference type="EC" id="3.2.1.39"/>
    </reaction>
</comment>
<gene>
    <name evidence="11" type="ORF">SELMODRAFT_97501</name>
</gene>
<dbReference type="InParanoid" id="D8RMQ8"/>
<comment type="similarity">
    <text evidence="2">Belongs to the glycosyl hydrolase 81 family.</text>
</comment>
<evidence type="ECO:0000256" key="4">
    <source>
        <dbReference type="ARBA" id="ARBA00022801"/>
    </source>
</evidence>
<dbReference type="Pfam" id="PF17652">
    <property type="entry name" value="Glyco_hydro81C"/>
    <property type="match status" value="1"/>
</dbReference>
<keyword evidence="7" id="KW-0961">Cell wall biogenesis/degradation</keyword>
<evidence type="ECO:0000256" key="3">
    <source>
        <dbReference type="ARBA" id="ARBA00012780"/>
    </source>
</evidence>
<proteinExistence type="inferred from homology"/>
<dbReference type="EC" id="3.2.1.39" evidence="3"/>
<protein>
    <recommendedName>
        <fullName evidence="3">glucan endo-1,3-beta-D-glucosidase</fullName>
        <ecNumber evidence="3">3.2.1.39</ecNumber>
    </recommendedName>
</protein>
<feature type="domain" description="Glycosyl hydrolase family 81 N-terminal" evidence="9">
    <location>
        <begin position="36"/>
        <end position="312"/>
    </location>
</feature>
<keyword evidence="5" id="KW-0119">Carbohydrate metabolism</keyword>
<dbReference type="PANTHER" id="PTHR31983:SF0">
    <property type="entry name" value="GLUCAN ENDO-1,3-BETA-D-GLUCOSIDASE 2"/>
    <property type="match status" value="1"/>
</dbReference>
<dbReference type="EMBL" id="GL377584">
    <property type="protein sequence ID" value="EFJ26383.1"/>
    <property type="molecule type" value="Genomic_DNA"/>
</dbReference>
<dbReference type="Pfam" id="PF03639">
    <property type="entry name" value="Glyco_hydro_81"/>
    <property type="match status" value="1"/>
</dbReference>
<name>D8RMQ8_SELML</name>
<dbReference type="GO" id="GO:0052861">
    <property type="term" value="F:endo-1,3(4)-beta-glucanase activity"/>
    <property type="evidence" value="ECO:0007669"/>
    <property type="project" value="InterPro"/>
</dbReference>
<dbReference type="eggNOG" id="KOG2254">
    <property type="taxonomic scope" value="Eukaryota"/>
</dbReference>
<dbReference type="OMA" id="EHMHLIN"/>
<dbReference type="GO" id="GO:0000272">
    <property type="term" value="P:polysaccharide catabolic process"/>
    <property type="evidence" value="ECO:0007669"/>
    <property type="project" value="UniProtKB-KW"/>
</dbReference>
<evidence type="ECO:0000313" key="12">
    <source>
        <dbReference type="Proteomes" id="UP000001514"/>
    </source>
</evidence>
<evidence type="ECO:0000256" key="2">
    <source>
        <dbReference type="ARBA" id="ARBA00010730"/>
    </source>
</evidence>
<dbReference type="PANTHER" id="PTHR31983">
    <property type="entry name" value="ENDO-1,3(4)-BETA-GLUCANASE 1"/>
    <property type="match status" value="1"/>
</dbReference>
<dbReference type="Gramene" id="EFJ26383">
    <property type="protein sequence ID" value="EFJ26383"/>
    <property type="gene ID" value="SELMODRAFT_97501"/>
</dbReference>
<evidence type="ECO:0000259" key="10">
    <source>
        <dbReference type="Pfam" id="PF17652"/>
    </source>
</evidence>
<dbReference type="STRING" id="88036.D8RMQ8"/>
<evidence type="ECO:0000313" key="11">
    <source>
        <dbReference type="EMBL" id="EFJ26383.1"/>
    </source>
</evidence>
<evidence type="ECO:0000256" key="7">
    <source>
        <dbReference type="ARBA" id="ARBA00023316"/>
    </source>
</evidence>
<evidence type="ECO:0000256" key="1">
    <source>
        <dbReference type="ARBA" id="ARBA00000382"/>
    </source>
</evidence>
<dbReference type="InterPro" id="IPR040451">
    <property type="entry name" value="GH81_N"/>
</dbReference>
<dbReference type="AlphaFoldDB" id="D8RMQ8"/>
<keyword evidence="6" id="KW-0326">Glycosidase</keyword>
<sequence>MGEEDDSLFTVAKQFKRSVQNVAAGEPSSGLWTSRARQRPLPTNKFWQNFVLNRGSSPEYIHPYTIQAGNSSIAIGYPKRQASPTLIAQIHANDLLVSARSPSSPIIQVSHHDDLTVTLSLGQAMRAHLLRGSPYVSFVFSDATPLIASAHAIANLSRSADSTKHTLFLANGQRWVVYSSAPIHLQLDRSAQQLSASGDGYSGVLRIALVATPSAEPLLDRYSGCYAVASWVSIDTVSSAPRASMAFTYKTQGRGDLLLLALPLHRAAMDYATAGARPLPQLRYASIDGELQGVVGSLWKLDSSAPMAAIAWHSVAGIREPTAAGRLGAALARDVAALRPINTSSTYFFGKAVARAARLALIAEEIGAPDQAAAVAAFLDSNLSPWFDGSNAGNAIVYDGQWGGLVSQAGAFDSGADFGLGVYNDHHYHWGYFVYAGAVLAKLDRGWGERYRTNLYSLVGDYMSPAPPRSGSSRANFPRFRHFDPWVMHSWAGGLTEFADGRNQESSSEAVNAYYAAALLGRAYGDEDLANTGSAIAGFEALGAKSLWHIRRDSDLYEPEFFVARNRMIGVLWANKRDTALWFGPPEWLEVRLGIQVLPVTPVTEVLFSDTGFAREVVEWASADMDSRPEASDGWKGFVFALQASYDPATALHHARQLKEFDDGNSASNLLWWIHTRAANPERL</sequence>
<dbReference type="HOGENOM" id="CLU_005482_4_0_1"/>
<organism evidence="12">
    <name type="scientific">Selaginella moellendorffii</name>
    <name type="common">Spikemoss</name>
    <dbReference type="NCBI Taxonomy" id="88036"/>
    <lineage>
        <taxon>Eukaryota</taxon>
        <taxon>Viridiplantae</taxon>
        <taxon>Streptophyta</taxon>
        <taxon>Embryophyta</taxon>
        <taxon>Tracheophyta</taxon>
        <taxon>Lycopodiopsida</taxon>
        <taxon>Selaginellales</taxon>
        <taxon>Selaginellaceae</taxon>
        <taxon>Selaginella</taxon>
    </lineage>
</organism>
<feature type="domain" description="Glycosyl hydrolase family 81 C-terminal" evidence="10">
    <location>
        <begin position="335"/>
        <end position="673"/>
    </location>
</feature>
<dbReference type="InterPro" id="IPR005200">
    <property type="entry name" value="Endo-beta-glucanase"/>
</dbReference>
<dbReference type="Gene3D" id="2.70.98.30">
    <property type="entry name" value="Golgi alpha-mannosidase II, domain 4"/>
    <property type="match status" value="1"/>
</dbReference>